<evidence type="ECO:0000256" key="1">
    <source>
        <dbReference type="SAM" id="Phobius"/>
    </source>
</evidence>
<organism evidence="2">
    <name type="scientific">uncultured Mycobacterium sp</name>
    <dbReference type="NCBI Taxonomy" id="171292"/>
    <lineage>
        <taxon>Bacteria</taxon>
        <taxon>Bacillati</taxon>
        <taxon>Actinomycetota</taxon>
        <taxon>Actinomycetes</taxon>
        <taxon>Mycobacteriales</taxon>
        <taxon>Mycobacteriaceae</taxon>
        <taxon>Mycobacterium</taxon>
        <taxon>environmental samples</taxon>
    </lineage>
</organism>
<sequence>MAARRLILLVGAVLLVAGVIALLVPVSTSDGNGASIGCGNAISEDLASAREANSKGIANVPILNEIIQHPDFVAQCQSAVSSRRAWSIPLAVIGLLVAGGSFVVGGRSGVGSKA</sequence>
<evidence type="ECO:0008006" key="3">
    <source>
        <dbReference type="Google" id="ProtNLM"/>
    </source>
</evidence>
<gene>
    <name evidence="2" type="ORF">MHPYR_10333</name>
</gene>
<dbReference type="EMBL" id="FLQS01000001">
    <property type="protein sequence ID" value="SBS70818.1"/>
    <property type="molecule type" value="Genomic_DNA"/>
</dbReference>
<accession>A0A1Y5P4D9</accession>
<keyword evidence="1" id="KW-0472">Membrane</keyword>
<feature type="transmembrane region" description="Helical" evidence="1">
    <location>
        <begin position="86"/>
        <end position="105"/>
    </location>
</feature>
<proteinExistence type="predicted"/>
<dbReference type="AlphaFoldDB" id="A0A1Y5P4D9"/>
<keyword evidence="1" id="KW-0812">Transmembrane</keyword>
<evidence type="ECO:0000313" key="2">
    <source>
        <dbReference type="EMBL" id="SBS70818.1"/>
    </source>
</evidence>
<protein>
    <recommendedName>
        <fullName evidence="3">Aminopeptidase</fullName>
    </recommendedName>
</protein>
<reference evidence="2" key="1">
    <citation type="submission" date="2016-03" db="EMBL/GenBank/DDBJ databases">
        <authorList>
            <person name="Ploux O."/>
        </authorList>
    </citation>
    <scope>NUCLEOTIDE SEQUENCE</scope>
    <source>
        <strain evidence="2">UC10</strain>
    </source>
</reference>
<name>A0A1Y5P4D9_9MYCO</name>
<keyword evidence="1" id="KW-1133">Transmembrane helix</keyword>